<evidence type="ECO:0000256" key="4">
    <source>
        <dbReference type="ARBA" id="ARBA00023284"/>
    </source>
</evidence>
<dbReference type="CDD" id="cd02966">
    <property type="entry name" value="TlpA_like_family"/>
    <property type="match status" value="1"/>
</dbReference>
<dbReference type="RefSeq" id="WP_196934008.1">
    <property type="nucleotide sequence ID" value="NZ_MU158697.1"/>
</dbReference>
<dbReference type="Pfam" id="PF00578">
    <property type="entry name" value="AhpC-TSA"/>
    <property type="match status" value="1"/>
</dbReference>
<dbReference type="InterPro" id="IPR013766">
    <property type="entry name" value="Thioredoxin_domain"/>
</dbReference>
<evidence type="ECO:0000256" key="3">
    <source>
        <dbReference type="ARBA" id="ARBA00023157"/>
    </source>
</evidence>
<accession>A0A928UVA1</accession>
<dbReference type="GO" id="GO:0017004">
    <property type="term" value="P:cytochrome complex assembly"/>
    <property type="evidence" value="ECO:0007669"/>
    <property type="project" value="UniProtKB-KW"/>
</dbReference>
<dbReference type="GO" id="GO:0016491">
    <property type="term" value="F:oxidoreductase activity"/>
    <property type="evidence" value="ECO:0007669"/>
    <property type="project" value="InterPro"/>
</dbReference>
<evidence type="ECO:0000259" key="5">
    <source>
        <dbReference type="PROSITE" id="PS51352"/>
    </source>
</evidence>
<dbReference type="InterPro" id="IPR036249">
    <property type="entry name" value="Thioredoxin-like_sf"/>
</dbReference>
<dbReference type="InterPro" id="IPR000866">
    <property type="entry name" value="AhpC/TSA"/>
</dbReference>
<dbReference type="EMBL" id="PRDK01000005">
    <property type="protein sequence ID" value="MBE8713860.1"/>
    <property type="molecule type" value="Genomic_DNA"/>
</dbReference>
<dbReference type="PANTHER" id="PTHR42852:SF6">
    <property type="entry name" value="THIOL:DISULFIDE INTERCHANGE PROTEIN DSBE"/>
    <property type="match status" value="1"/>
</dbReference>
<proteinExistence type="predicted"/>
<keyword evidence="4" id="KW-0676">Redox-active center</keyword>
<keyword evidence="7" id="KW-1185">Reference proteome</keyword>
<sequence length="385" mass="45426">MWYRFLSFIYFLFFLFFSTSLKCQDANTILLKSYEALSKQEQLSYTYNLDINYLSENYKFTLEGQTFISFDDKENLIGFTFQFYNDFTKIVYNGAECFELDLTEKIIDINRNPNKSQLSRFTFLNKSPVSLKYNIPMILANDSIEKTLVHTSDSVSFYKIYFKTGKRSIDKLGNFIYISGNRNISYTVLIDKESYLPIEVIEQNDVYKDDYVKTKFDYNLNDKDLLDENSWYYSNYFNFKQKEEEVAIKLLEKEPTPFWELPIFDNKEIINSSSLNGNYVLLEFWIKNCGYCISAVSELNELQNKYMKKNIKVIGINAGDKESDVNYFINANNPKFLNVWDKDKKVTKSFGVTGFPYIFLLDKQGQLLFQGNLNSEKFKELMSHL</sequence>
<keyword evidence="2" id="KW-0201">Cytochrome c-type biogenesis</keyword>
<dbReference type="InterPro" id="IPR050553">
    <property type="entry name" value="Thioredoxin_ResA/DsbE_sf"/>
</dbReference>
<name>A0A928UVA1_9SPHI</name>
<feature type="domain" description="Thioredoxin" evidence="5">
    <location>
        <begin position="250"/>
        <end position="385"/>
    </location>
</feature>
<reference evidence="6" key="1">
    <citation type="submission" date="2018-02" db="EMBL/GenBank/DDBJ databases">
        <authorList>
            <person name="Vasarhelyi B.M."/>
            <person name="Deshmukh S."/>
            <person name="Balint B."/>
            <person name="Kukolya J."/>
        </authorList>
    </citation>
    <scope>NUCLEOTIDE SEQUENCE</scope>
    <source>
        <strain evidence="6">KB22</strain>
    </source>
</reference>
<dbReference type="PANTHER" id="PTHR42852">
    <property type="entry name" value="THIOL:DISULFIDE INTERCHANGE PROTEIN DSBE"/>
    <property type="match status" value="1"/>
</dbReference>
<evidence type="ECO:0000313" key="6">
    <source>
        <dbReference type="EMBL" id="MBE8713860.1"/>
    </source>
</evidence>
<keyword evidence="3" id="KW-1015">Disulfide bond</keyword>
<evidence type="ECO:0000256" key="1">
    <source>
        <dbReference type="ARBA" id="ARBA00004196"/>
    </source>
</evidence>
<gene>
    <name evidence="6" type="ORF">C4F49_09220</name>
</gene>
<dbReference type="PROSITE" id="PS51352">
    <property type="entry name" value="THIOREDOXIN_2"/>
    <property type="match status" value="1"/>
</dbReference>
<comment type="caution">
    <text evidence="6">The sequence shown here is derived from an EMBL/GenBank/DDBJ whole genome shotgun (WGS) entry which is preliminary data.</text>
</comment>
<dbReference type="AlphaFoldDB" id="A0A928UVA1"/>
<comment type="subcellular location">
    <subcellularLocation>
        <location evidence="1">Cell envelope</location>
    </subcellularLocation>
</comment>
<dbReference type="SUPFAM" id="SSF52833">
    <property type="entry name" value="Thioredoxin-like"/>
    <property type="match status" value="1"/>
</dbReference>
<protein>
    <recommendedName>
        <fullName evidence="5">Thioredoxin domain-containing protein</fullName>
    </recommendedName>
</protein>
<evidence type="ECO:0000256" key="2">
    <source>
        <dbReference type="ARBA" id="ARBA00022748"/>
    </source>
</evidence>
<dbReference type="GO" id="GO:0016209">
    <property type="term" value="F:antioxidant activity"/>
    <property type="evidence" value="ECO:0007669"/>
    <property type="project" value="InterPro"/>
</dbReference>
<dbReference type="Proteomes" id="UP000616201">
    <property type="component" value="Unassembled WGS sequence"/>
</dbReference>
<dbReference type="Gene3D" id="3.40.30.10">
    <property type="entry name" value="Glutaredoxin"/>
    <property type="match status" value="1"/>
</dbReference>
<dbReference type="GO" id="GO:0030313">
    <property type="term" value="C:cell envelope"/>
    <property type="evidence" value="ECO:0007669"/>
    <property type="project" value="UniProtKB-SubCell"/>
</dbReference>
<evidence type="ECO:0000313" key="7">
    <source>
        <dbReference type="Proteomes" id="UP000616201"/>
    </source>
</evidence>
<organism evidence="6 7">
    <name type="scientific">Sphingobacterium hungaricum</name>
    <dbReference type="NCBI Taxonomy" id="2082723"/>
    <lineage>
        <taxon>Bacteria</taxon>
        <taxon>Pseudomonadati</taxon>
        <taxon>Bacteroidota</taxon>
        <taxon>Sphingobacteriia</taxon>
        <taxon>Sphingobacteriales</taxon>
        <taxon>Sphingobacteriaceae</taxon>
        <taxon>Sphingobacterium</taxon>
    </lineage>
</organism>